<dbReference type="Pfam" id="PF00089">
    <property type="entry name" value="Trypsin"/>
    <property type="match status" value="2"/>
</dbReference>
<dbReference type="InterPro" id="IPR043504">
    <property type="entry name" value="Peptidase_S1_PA_chymotrypsin"/>
</dbReference>
<proteinExistence type="predicted"/>
<dbReference type="AlphaFoldDB" id="A0AAW1DEW1"/>
<dbReference type="EMBL" id="JAPXFL010000003">
    <property type="protein sequence ID" value="KAK9509571.1"/>
    <property type="molecule type" value="Genomic_DNA"/>
</dbReference>
<sequence>MILLIIFFGCIFGSTVGQRATENNSRNPGANGTDWASSLASVMQNLFYSSGYCTLPWYAGINSYTKVNCVLNCLIQPGAAVPNNEIVRVNCNPGYGPPSNTPYDAYYTCVSGKWFYKEPECVKLCPELVKKHLKIECSYGLEPVSCYNYMRPGTVAKFRCDEFYRASYDTFSYSDRATCLNGGTWSERLPTCSLVCGMVNQVNNVEATLVRANKTTYGEYPWHVAIYTNVANRYEYICGGSLVAENFVLTAAHCMFNPNAYYTAFTISSLKVAVGKGKRDYYIQERYQVNSDVVNIIIPETYVGDGTRYAEDIALLETEVSFVFNHFVLPVCLDRFGVVKFQEDTKGIIAGWGRTENGTLSDDLREVRLPIMPIVQCRQMFPEFIQFLTTDKYCVIHQNGSGIDMGDSGGGMTFDRFGQHYIRGIVSIKRTDSTLFSAFTNVSTYMQWIYDSMRSRNVPVTVDKICENWKRNQICKKNNPVALANQKVSVAKPRLYKYMAFIARSDPIDPRTYTIQCSGALISERWVLTAGCIYGDVDGNTYAPEWVILGDLHVYTGSDDARPQTRSVIDIVLHPDYGSYEPYVASPLSPLQYLPHLLALLKLDSPVVFDEYVAPACLHTSDEIPVDKVVLTGWGYVWLNDSYVALPYSMLVAESPVNNISRRIRPKKRVNSSAERLTSFKHPITAGMFYSSPMAYTLDGGCTWTLTGLVEDLYACDTANMTTCKMRPVSSINHARVFDYLSWIKSIVWPDT</sequence>
<dbReference type="InterPro" id="IPR001254">
    <property type="entry name" value="Trypsin_dom"/>
</dbReference>
<dbReference type="InterPro" id="IPR000436">
    <property type="entry name" value="Sushi_SCR_CCP_dom"/>
</dbReference>
<dbReference type="PROSITE" id="PS50923">
    <property type="entry name" value="SUSHI"/>
    <property type="match status" value="1"/>
</dbReference>
<dbReference type="Gene3D" id="2.10.70.10">
    <property type="entry name" value="Complement Module, domain 1"/>
    <property type="match status" value="1"/>
</dbReference>
<dbReference type="CDD" id="cd00190">
    <property type="entry name" value="Tryp_SPc"/>
    <property type="match status" value="1"/>
</dbReference>
<comment type="caution">
    <text evidence="6">The sequence shown here is derived from an EMBL/GenBank/DDBJ whole genome shotgun (WGS) entry which is preliminary data.</text>
</comment>
<dbReference type="PROSITE" id="PS50240">
    <property type="entry name" value="TRYPSIN_DOM"/>
    <property type="match status" value="2"/>
</dbReference>
<dbReference type="CDD" id="cd00033">
    <property type="entry name" value="CCP"/>
    <property type="match status" value="1"/>
</dbReference>
<dbReference type="InterPro" id="IPR009003">
    <property type="entry name" value="Peptidase_S1_PA"/>
</dbReference>
<keyword evidence="2" id="KW-0768">Sushi</keyword>
<evidence type="ECO:0000256" key="2">
    <source>
        <dbReference type="PROSITE-ProRule" id="PRU00302"/>
    </source>
</evidence>
<dbReference type="Proteomes" id="UP001461498">
    <property type="component" value="Unassembled WGS sequence"/>
</dbReference>
<dbReference type="Pfam" id="PF00084">
    <property type="entry name" value="Sushi"/>
    <property type="match status" value="1"/>
</dbReference>
<dbReference type="PANTHER" id="PTHR24260:SF136">
    <property type="entry name" value="GH08193P-RELATED"/>
    <property type="match status" value="1"/>
</dbReference>
<dbReference type="InterPro" id="IPR051333">
    <property type="entry name" value="CLIP_Serine_Protease"/>
</dbReference>
<comment type="caution">
    <text evidence="2">Lacks conserved residue(s) required for the propagation of feature annotation.</text>
</comment>
<dbReference type="SMART" id="SM00020">
    <property type="entry name" value="Tryp_SPc"/>
    <property type="match status" value="2"/>
</dbReference>
<accession>A0AAW1DEW1</accession>
<dbReference type="InterPro" id="IPR001314">
    <property type="entry name" value="Peptidase_S1A"/>
</dbReference>
<keyword evidence="3" id="KW-0732">Signal</keyword>
<reference evidence="6 7" key="1">
    <citation type="submission" date="2022-12" db="EMBL/GenBank/DDBJ databases">
        <title>Chromosome-level genome assembly of true bugs.</title>
        <authorList>
            <person name="Ma L."/>
            <person name="Li H."/>
        </authorList>
    </citation>
    <scope>NUCLEOTIDE SEQUENCE [LARGE SCALE GENOMIC DNA]</scope>
    <source>
        <strain evidence="6">Lab_2022b</strain>
    </source>
</reference>
<dbReference type="GO" id="GO:0004252">
    <property type="term" value="F:serine-type endopeptidase activity"/>
    <property type="evidence" value="ECO:0007669"/>
    <property type="project" value="InterPro"/>
</dbReference>
<feature type="domain" description="Sushi" evidence="5">
    <location>
        <begin position="123"/>
        <end position="194"/>
    </location>
</feature>
<dbReference type="Gene3D" id="2.40.10.10">
    <property type="entry name" value="Trypsin-like serine proteases"/>
    <property type="match status" value="2"/>
</dbReference>
<dbReference type="SUPFAM" id="SSF50494">
    <property type="entry name" value="Trypsin-like serine proteases"/>
    <property type="match status" value="2"/>
</dbReference>
<evidence type="ECO:0000313" key="7">
    <source>
        <dbReference type="Proteomes" id="UP001461498"/>
    </source>
</evidence>
<feature type="chain" id="PRO_5043777287" evidence="3">
    <location>
        <begin position="18"/>
        <end position="752"/>
    </location>
</feature>
<evidence type="ECO:0000259" key="5">
    <source>
        <dbReference type="PROSITE" id="PS50923"/>
    </source>
</evidence>
<protein>
    <submittedName>
        <fullName evidence="6">Uncharacterized protein</fullName>
    </submittedName>
</protein>
<keyword evidence="7" id="KW-1185">Reference proteome</keyword>
<organism evidence="6 7">
    <name type="scientific">Rhynocoris fuscipes</name>
    <dbReference type="NCBI Taxonomy" id="488301"/>
    <lineage>
        <taxon>Eukaryota</taxon>
        <taxon>Metazoa</taxon>
        <taxon>Ecdysozoa</taxon>
        <taxon>Arthropoda</taxon>
        <taxon>Hexapoda</taxon>
        <taxon>Insecta</taxon>
        <taxon>Pterygota</taxon>
        <taxon>Neoptera</taxon>
        <taxon>Paraneoptera</taxon>
        <taxon>Hemiptera</taxon>
        <taxon>Heteroptera</taxon>
        <taxon>Panheteroptera</taxon>
        <taxon>Cimicomorpha</taxon>
        <taxon>Reduviidae</taxon>
        <taxon>Harpactorinae</taxon>
        <taxon>Harpactorini</taxon>
        <taxon>Rhynocoris</taxon>
    </lineage>
</organism>
<dbReference type="SMART" id="SM00032">
    <property type="entry name" value="CCP"/>
    <property type="match status" value="1"/>
</dbReference>
<evidence type="ECO:0000259" key="4">
    <source>
        <dbReference type="PROSITE" id="PS50240"/>
    </source>
</evidence>
<feature type="domain" description="Peptidase S1" evidence="4">
    <location>
        <begin position="483"/>
        <end position="749"/>
    </location>
</feature>
<feature type="signal peptide" evidence="3">
    <location>
        <begin position="1"/>
        <end position="17"/>
    </location>
</feature>
<dbReference type="GO" id="GO:0006508">
    <property type="term" value="P:proteolysis"/>
    <property type="evidence" value="ECO:0007669"/>
    <property type="project" value="InterPro"/>
</dbReference>
<evidence type="ECO:0000256" key="1">
    <source>
        <dbReference type="ARBA" id="ARBA00023157"/>
    </source>
</evidence>
<dbReference type="PRINTS" id="PR00722">
    <property type="entry name" value="CHYMOTRYPSIN"/>
</dbReference>
<evidence type="ECO:0000256" key="3">
    <source>
        <dbReference type="SAM" id="SignalP"/>
    </source>
</evidence>
<name>A0AAW1DEW1_9HEMI</name>
<dbReference type="PROSITE" id="PS00134">
    <property type="entry name" value="TRYPSIN_HIS"/>
    <property type="match status" value="1"/>
</dbReference>
<evidence type="ECO:0000313" key="6">
    <source>
        <dbReference type="EMBL" id="KAK9509571.1"/>
    </source>
</evidence>
<gene>
    <name evidence="6" type="ORF">O3M35_006859</name>
</gene>
<dbReference type="InterPro" id="IPR018114">
    <property type="entry name" value="TRYPSIN_HIS"/>
</dbReference>
<feature type="domain" description="Peptidase S1" evidence="4">
    <location>
        <begin position="209"/>
        <end position="454"/>
    </location>
</feature>
<keyword evidence="1" id="KW-1015">Disulfide bond</keyword>
<dbReference type="PANTHER" id="PTHR24260">
    <property type="match status" value="1"/>
</dbReference>